<evidence type="ECO:0000313" key="2">
    <source>
        <dbReference type="EMBL" id="SVD20524.1"/>
    </source>
</evidence>
<evidence type="ECO:0000256" key="1">
    <source>
        <dbReference type="SAM" id="Phobius"/>
    </source>
</evidence>
<sequence>MDEGAHLLVAADVAGLREWEASLGMWAPFATLLLMVVQALAAPTPAITVFGAFLLIGFRKVTREAGAD</sequence>
<proteinExistence type="predicted"/>
<reference evidence="2" key="1">
    <citation type="submission" date="2018-05" db="EMBL/GenBank/DDBJ databases">
        <authorList>
            <person name="Lanie J.A."/>
            <person name="Ng W.-L."/>
            <person name="Kazmierczak K.M."/>
            <person name="Andrzejewski T.M."/>
            <person name="Davidsen T.M."/>
            <person name="Wayne K.J."/>
            <person name="Tettelin H."/>
            <person name="Glass J.I."/>
            <person name="Rusch D."/>
            <person name="Podicherti R."/>
            <person name="Tsui H.-C.T."/>
            <person name="Winkler M.E."/>
        </authorList>
    </citation>
    <scope>NUCLEOTIDE SEQUENCE</scope>
</reference>
<organism evidence="2">
    <name type="scientific">marine metagenome</name>
    <dbReference type="NCBI Taxonomy" id="408172"/>
    <lineage>
        <taxon>unclassified sequences</taxon>
        <taxon>metagenomes</taxon>
        <taxon>ecological metagenomes</taxon>
    </lineage>
</organism>
<dbReference type="EMBL" id="UINC01136021">
    <property type="protein sequence ID" value="SVD20524.1"/>
    <property type="molecule type" value="Genomic_DNA"/>
</dbReference>
<name>A0A382TEI3_9ZZZZ</name>
<keyword evidence="1" id="KW-1133">Transmembrane helix</keyword>
<accession>A0A382TEI3</accession>
<gene>
    <name evidence="2" type="ORF">METZ01_LOCUS373378</name>
</gene>
<protein>
    <submittedName>
        <fullName evidence="2">Uncharacterized protein</fullName>
    </submittedName>
</protein>
<dbReference type="AlphaFoldDB" id="A0A382TEI3"/>
<keyword evidence="1" id="KW-0472">Membrane</keyword>
<keyword evidence="1" id="KW-0812">Transmembrane</keyword>
<feature type="transmembrane region" description="Helical" evidence="1">
    <location>
        <begin position="26"/>
        <end position="56"/>
    </location>
</feature>